<organism evidence="2 3">
    <name type="scientific">Fontibacillus panacisegetis</name>
    <dbReference type="NCBI Taxonomy" id="670482"/>
    <lineage>
        <taxon>Bacteria</taxon>
        <taxon>Bacillati</taxon>
        <taxon>Bacillota</taxon>
        <taxon>Bacilli</taxon>
        <taxon>Bacillales</taxon>
        <taxon>Paenibacillaceae</taxon>
        <taxon>Fontibacillus</taxon>
    </lineage>
</organism>
<keyword evidence="3" id="KW-1185">Reference proteome</keyword>
<evidence type="ECO:0000313" key="2">
    <source>
        <dbReference type="EMBL" id="SDF16684.1"/>
    </source>
</evidence>
<dbReference type="InterPro" id="IPR003439">
    <property type="entry name" value="ABC_transporter-like_ATP-bd"/>
</dbReference>
<feature type="domain" description="ABC transporter" evidence="1">
    <location>
        <begin position="11"/>
        <end position="50"/>
    </location>
</feature>
<dbReference type="EMBL" id="FNBG01000006">
    <property type="protein sequence ID" value="SDF16684.1"/>
    <property type="molecule type" value="Genomic_DNA"/>
</dbReference>
<dbReference type="Proteomes" id="UP000198972">
    <property type="component" value="Unassembled WGS sequence"/>
</dbReference>
<dbReference type="GO" id="GO:0015421">
    <property type="term" value="F:ABC-type oligopeptide transporter activity"/>
    <property type="evidence" value="ECO:0007669"/>
    <property type="project" value="TreeGrafter"/>
</dbReference>
<evidence type="ECO:0000259" key="1">
    <source>
        <dbReference type="Pfam" id="PF00005"/>
    </source>
</evidence>
<accession>A0A1G7IVU2</accession>
<dbReference type="STRING" id="670482.SAMN04488542_106153"/>
<name>A0A1G7IVU2_9BACL</name>
<evidence type="ECO:0000313" key="3">
    <source>
        <dbReference type="Proteomes" id="UP000198972"/>
    </source>
</evidence>
<protein>
    <submittedName>
        <fullName evidence="2">ABC transporter</fullName>
    </submittedName>
</protein>
<dbReference type="GO" id="GO:0090374">
    <property type="term" value="P:oligopeptide export from mitochondrion"/>
    <property type="evidence" value="ECO:0007669"/>
    <property type="project" value="TreeGrafter"/>
</dbReference>
<reference evidence="2 3" key="1">
    <citation type="submission" date="2016-10" db="EMBL/GenBank/DDBJ databases">
        <authorList>
            <person name="de Groot N.N."/>
        </authorList>
    </citation>
    <scope>NUCLEOTIDE SEQUENCE [LARGE SCALE GENOMIC DNA]</scope>
    <source>
        <strain evidence="2 3">DSM 28129</strain>
    </source>
</reference>
<dbReference type="Gene3D" id="3.40.50.300">
    <property type="entry name" value="P-loop containing nucleotide triphosphate hydrolases"/>
    <property type="match status" value="1"/>
</dbReference>
<dbReference type="AlphaFoldDB" id="A0A1G7IVU2"/>
<dbReference type="Pfam" id="PF00005">
    <property type="entry name" value="ABC_tran"/>
    <property type="match status" value="1"/>
</dbReference>
<dbReference type="GO" id="GO:0005524">
    <property type="term" value="F:ATP binding"/>
    <property type="evidence" value="ECO:0007669"/>
    <property type="project" value="InterPro"/>
</dbReference>
<dbReference type="SUPFAM" id="SSF52540">
    <property type="entry name" value="P-loop containing nucleoside triphosphate hydrolases"/>
    <property type="match status" value="1"/>
</dbReference>
<proteinExistence type="predicted"/>
<dbReference type="GO" id="GO:0016887">
    <property type="term" value="F:ATP hydrolysis activity"/>
    <property type="evidence" value="ECO:0007669"/>
    <property type="project" value="InterPro"/>
</dbReference>
<dbReference type="InterPro" id="IPR027417">
    <property type="entry name" value="P-loop_NTPase"/>
</dbReference>
<gene>
    <name evidence="2" type="ORF">SAMN04488542_106153</name>
</gene>
<dbReference type="PANTHER" id="PTHR43394">
    <property type="entry name" value="ATP-DEPENDENT PERMEASE MDL1, MITOCHONDRIAL"/>
    <property type="match status" value="1"/>
</dbReference>
<dbReference type="InterPro" id="IPR039421">
    <property type="entry name" value="Type_1_exporter"/>
</dbReference>
<sequence>MSRATTNDLEKIADSLQDGSNVSQGQKQLLIIARAILANPTIQILDEATSSVYTRTENEIQKAMKHLMQGRTSFMIAHRLSSIRDADLILVMQNGTIIEQGKHIELMDRKEFYEQLYNNQFANKATAEV</sequence>
<dbReference type="PANTHER" id="PTHR43394:SF1">
    <property type="entry name" value="ATP-BINDING CASSETTE SUB-FAMILY B MEMBER 10, MITOCHONDRIAL"/>
    <property type="match status" value="1"/>
</dbReference>